<keyword evidence="6" id="KW-0413">Isomerase</keyword>
<dbReference type="Proteomes" id="UP000184497">
    <property type="component" value="Unassembled WGS sequence"/>
</dbReference>
<evidence type="ECO:0000256" key="7">
    <source>
        <dbReference type="SAM" id="MobiDB-lite"/>
    </source>
</evidence>
<dbReference type="STRING" id="564117.SAMN05216369_2181"/>
<dbReference type="InterPro" id="IPR014013">
    <property type="entry name" value="Helic_SF1/SF2_ATP-bd_DinG/Rad3"/>
</dbReference>
<keyword evidence="6" id="KW-0411">Iron-sulfur</keyword>
<dbReference type="HAMAP" id="MF_02205">
    <property type="entry name" value="DinG_proteobact"/>
    <property type="match status" value="1"/>
</dbReference>
<keyword evidence="6 9" id="KW-0347">Helicase</keyword>
<dbReference type="InterPro" id="IPR027417">
    <property type="entry name" value="P-loop_NTPase"/>
</dbReference>
<organism evidence="9 10">
    <name type="scientific">Marinobacter antarcticus</name>
    <dbReference type="NCBI Taxonomy" id="564117"/>
    <lineage>
        <taxon>Bacteria</taxon>
        <taxon>Pseudomonadati</taxon>
        <taxon>Pseudomonadota</taxon>
        <taxon>Gammaproteobacteria</taxon>
        <taxon>Pseudomonadales</taxon>
        <taxon>Marinobacteraceae</taxon>
        <taxon>Marinobacter</taxon>
    </lineage>
</organism>
<feature type="binding site" evidence="6">
    <location>
        <position position="216"/>
    </location>
    <ligand>
        <name>[4Fe-4S] cluster</name>
        <dbReference type="ChEBI" id="CHEBI:49883"/>
    </ligand>
</feature>
<dbReference type="GO" id="GO:0009432">
    <property type="term" value="P:SOS response"/>
    <property type="evidence" value="ECO:0007669"/>
    <property type="project" value="TreeGrafter"/>
</dbReference>
<keyword evidence="4 6" id="KW-0067">ATP-binding</keyword>
<keyword evidence="5 6" id="KW-0238">DNA-binding</keyword>
<dbReference type="PROSITE" id="PS51193">
    <property type="entry name" value="HELICASE_ATP_BIND_2"/>
    <property type="match status" value="1"/>
</dbReference>
<dbReference type="GO" id="GO:0006281">
    <property type="term" value="P:DNA repair"/>
    <property type="evidence" value="ECO:0007669"/>
    <property type="project" value="TreeGrafter"/>
</dbReference>
<dbReference type="AlphaFoldDB" id="A0A1M6SQ40"/>
<evidence type="ECO:0000256" key="5">
    <source>
        <dbReference type="ARBA" id="ARBA00023125"/>
    </source>
</evidence>
<dbReference type="NCBIfam" id="NF008729">
    <property type="entry name" value="PRK11747.1"/>
    <property type="match status" value="1"/>
</dbReference>
<evidence type="ECO:0000313" key="9">
    <source>
        <dbReference type="EMBL" id="SHK46759.1"/>
    </source>
</evidence>
<keyword evidence="2 6" id="KW-0547">Nucleotide-binding</keyword>
<evidence type="ECO:0000259" key="8">
    <source>
        <dbReference type="PROSITE" id="PS51193"/>
    </source>
</evidence>
<dbReference type="GO" id="GO:0043139">
    <property type="term" value="F:5'-3' DNA helicase activity"/>
    <property type="evidence" value="ECO:0007669"/>
    <property type="project" value="UniProtKB-UniRule"/>
</dbReference>
<dbReference type="InterPro" id="IPR006555">
    <property type="entry name" value="ATP-dep_Helicase_C"/>
</dbReference>
<dbReference type="PANTHER" id="PTHR11472:SF59">
    <property type="entry name" value="ATP-DEPENDENT DNA HELICASE DING"/>
    <property type="match status" value="1"/>
</dbReference>
<feature type="domain" description="Helicase ATP-binding" evidence="8">
    <location>
        <begin position="16"/>
        <end position="314"/>
    </location>
</feature>
<dbReference type="GO" id="GO:0051539">
    <property type="term" value="F:4 iron, 4 sulfur cluster binding"/>
    <property type="evidence" value="ECO:0007669"/>
    <property type="project" value="UniProtKB-UniRule"/>
</dbReference>
<keyword evidence="3 6" id="KW-0378">Hydrolase</keyword>
<feature type="binding site" evidence="6">
    <location>
        <position position="205"/>
    </location>
    <ligand>
        <name>[4Fe-4S] cluster</name>
        <dbReference type="ChEBI" id="CHEBI:49883"/>
    </ligand>
</feature>
<dbReference type="GO" id="GO:0033677">
    <property type="term" value="F:DNA/RNA helicase activity"/>
    <property type="evidence" value="ECO:0007669"/>
    <property type="project" value="TreeGrafter"/>
</dbReference>
<dbReference type="InterPro" id="IPR045028">
    <property type="entry name" value="DinG/Rad3-like"/>
</dbReference>
<feature type="compositionally biased region" description="Polar residues" evidence="7">
    <location>
        <begin position="431"/>
        <end position="442"/>
    </location>
</feature>
<dbReference type="GO" id="GO:0005524">
    <property type="term" value="F:ATP binding"/>
    <property type="evidence" value="ECO:0007669"/>
    <property type="project" value="UniProtKB-UniRule"/>
</dbReference>
<dbReference type="InterPro" id="IPR039000">
    <property type="entry name" value="DinG_proteobact"/>
</dbReference>
<dbReference type="SMART" id="SM00487">
    <property type="entry name" value="DEXDc"/>
    <property type="match status" value="1"/>
</dbReference>
<proteinExistence type="inferred from homology"/>
<evidence type="ECO:0000256" key="3">
    <source>
        <dbReference type="ARBA" id="ARBA00022801"/>
    </source>
</evidence>
<dbReference type="GO" id="GO:0046872">
    <property type="term" value="F:metal ion binding"/>
    <property type="evidence" value="ECO:0007669"/>
    <property type="project" value="UniProtKB-KW"/>
</dbReference>
<comment type="catalytic activity">
    <reaction evidence="6">
        <text>ATP + H2O = ADP + phosphate + H(+)</text>
        <dbReference type="Rhea" id="RHEA:13065"/>
        <dbReference type="ChEBI" id="CHEBI:15377"/>
        <dbReference type="ChEBI" id="CHEBI:15378"/>
        <dbReference type="ChEBI" id="CHEBI:30616"/>
        <dbReference type="ChEBI" id="CHEBI:43474"/>
        <dbReference type="ChEBI" id="CHEBI:456216"/>
        <dbReference type="EC" id="5.6.2.3"/>
    </reaction>
</comment>
<comment type="cofactor">
    <cofactor evidence="6">
        <name>[4Fe-4S] cluster</name>
        <dbReference type="ChEBI" id="CHEBI:49883"/>
    </cofactor>
    <text evidence="6">Binds 1 [4Fe-4S] cluster.</text>
</comment>
<dbReference type="FunFam" id="3.40.50.300:FF:000437">
    <property type="entry name" value="ATP-dependent DNA helicase DinG"/>
    <property type="match status" value="1"/>
</dbReference>
<accession>A0A1M6SQ40</accession>
<keyword evidence="10" id="KW-1185">Reference proteome</keyword>
<dbReference type="GO" id="GO:0016887">
    <property type="term" value="F:ATP hydrolysis activity"/>
    <property type="evidence" value="ECO:0007669"/>
    <property type="project" value="RHEA"/>
</dbReference>
<dbReference type="InterPro" id="IPR014001">
    <property type="entry name" value="Helicase_ATP-bd"/>
</dbReference>
<keyword evidence="6" id="KW-0479">Metal-binding</keyword>
<evidence type="ECO:0000256" key="6">
    <source>
        <dbReference type="HAMAP-Rule" id="MF_02205"/>
    </source>
</evidence>
<evidence type="ECO:0000256" key="4">
    <source>
        <dbReference type="ARBA" id="ARBA00022840"/>
    </source>
</evidence>
<comment type="similarity">
    <text evidence="6">Belongs to the helicase family. DinG subfamily. Type 1 sub-subfamily.</text>
</comment>
<evidence type="ECO:0000256" key="2">
    <source>
        <dbReference type="ARBA" id="ARBA00022741"/>
    </source>
</evidence>
<dbReference type="Pfam" id="PF13307">
    <property type="entry name" value="Helicase_C_2"/>
    <property type="match status" value="1"/>
</dbReference>
<comment type="function">
    <text evidence="6">DNA-dependent ATPase and 5'-3' DNA helicase. Unwinds D-loops, R-loops, forked DNA and G-quadruplex DNA.</text>
</comment>
<sequence>MALTDDIKQQIQQSYRDVLAGKGVRARYGQRLMIAEIAKYMGEITENDGQRTSPPAACVVEAGTGTGKTLAYLIAAIPVARALGKTLVISTATVALQDQIVLKDLPDLKKHSKMNFSWTLAKGRGRYLCMSRLESRLHDEGNGDSDTMPLFLLDSPGTEEPGTRAFFEEMLASYGSRKWDGDRDHWPEQIPDDVWRQVTTDHRQCTNRHCSYFDSCAFFDARKDLDEVDIVVANHDLVLADLALGGGAILPEPENALFIFDEAHHLPDKALNHFAASVPLNSTRQWLKQLSQALAKMQPYLAPATQAAKSIDRISTASRDVDLVLARVYEEAEHNTGWEFNEERRSAQWRYPEGELPEALAELASESRIATANLVRHLGVLADELQGAFDERKKHEIDRDTAEAWYPVIGAFHSRSEDQLRLWTAWTEQVSGRTSTSDSEQGTTEDESRAKARINRSPPPARWSVRQRWDHAEDITLFSSPVLADNLLYSRLWSRAYGAVLTSATLTALGRFDRLQSRAGLPEASRFLVVPSSFRYGEMATVEVPAMACLPTDDGFADELIKRLPGVWAGETATLVLFTSRRQMHQVRDALAPEYPDLIITQDDMSRGEVLRQHRTRIDEGRASVLFGVASFAEGIDLPGKYLHHVVITRLPFSVPDDPIEASLAEWVSQRGGNPFMEITVPGASIKLVQAVGRLLRTEEDTGRVTILDRRIVARRYGQLLLDALPPFRRIIER</sequence>
<feature type="binding site" evidence="6">
    <location>
        <position position="129"/>
    </location>
    <ligand>
        <name>[4Fe-4S] cluster</name>
        <dbReference type="ChEBI" id="CHEBI:49883"/>
    </ligand>
</feature>
<dbReference type="SMART" id="SM00491">
    <property type="entry name" value="HELICc2"/>
    <property type="match status" value="1"/>
</dbReference>
<reference evidence="10" key="1">
    <citation type="submission" date="2016-11" db="EMBL/GenBank/DDBJ databases">
        <authorList>
            <person name="Varghese N."/>
            <person name="Submissions S."/>
        </authorList>
    </citation>
    <scope>NUCLEOTIDE SEQUENCE [LARGE SCALE GENOMIC DNA]</scope>
    <source>
        <strain evidence="10">CGMCC 1.10835</strain>
    </source>
</reference>
<dbReference type="EMBL" id="FRAQ01000001">
    <property type="protein sequence ID" value="SHK46759.1"/>
    <property type="molecule type" value="Genomic_DNA"/>
</dbReference>
<dbReference type="EC" id="5.6.2.3" evidence="6"/>
<evidence type="ECO:0000256" key="1">
    <source>
        <dbReference type="ARBA" id="ARBA00022485"/>
    </source>
</evidence>
<dbReference type="RefSeq" id="WP_072797255.1">
    <property type="nucleotide sequence ID" value="NZ_FRAQ01000001.1"/>
</dbReference>
<gene>
    <name evidence="6" type="primary">dinG</name>
    <name evidence="9" type="ORF">SAMN05216369_2181</name>
</gene>
<dbReference type="OrthoDB" id="9805194at2"/>
<dbReference type="Gene3D" id="3.40.50.300">
    <property type="entry name" value="P-loop containing nucleotide triphosphate hydrolases"/>
    <property type="match status" value="2"/>
</dbReference>
<keyword evidence="6" id="KW-0408">Iron</keyword>
<keyword evidence="1 6" id="KW-0004">4Fe-4S</keyword>
<protein>
    <recommendedName>
        <fullName evidence="6">ATP-dependent DNA helicase DinG</fullName>
        <ecNumber evidence="6">5.6.2.3</ecNumber>
    </recommendedName>
    <alternativeName>
        <fullName evidence="6">DNA 5'-3' helicase DinG</fullName>
    </alternativeName>
</protein>
<feature type="region of interest" description="Disordered" evidence="7">
    <location>
        <begin position="431"/>
        <end position="461"/>
    </location>
</feature>
<dbReference type="GO" id="GO:0003677">
    <property type="term" value="F:DNA binding"/>
    <property type="evidence" value="ECO:0007669"/>
    <property type="project" value="UniProtKB-UniRule"/>
</dbReference>
<evidence type="ECO:0000313" key="10">
    <source>
        <dbReference type="Proteomes" id="UP000184497"/>
    </source>
</evidence>
<dbReference type="SUPFAM" id="SSF52540">
    <property type="entry name" value="P-loop containing nucleoside triphosphate hydrolases"/>
    <property type="match status" value="1"/>
</dbReference>
<dbReference type="PANTHER" id="PTHR11472">
    <property type="entry name" value="DNA REPAIR DEAD HELICASE RAD3/XP-D SUBFAMILY MEMBER"/>
    <property type="match status" value="1"/>
</dbReference>
<feature type="binding site" evidence="6">
    <location>
        <position position="210"/>
    </location>
    <ligand>
        <name>[4Fe-4S] cluster</name>
        <dbReference type="ChEBI" id="CHEBI:49883"/>
    </ligand>
</feature>
<name>A0A1M6SQ40_9GAMM</name>